<sequence>MLEKDKSGLVVETAVEARQGELGPSVLMLLGVSVALAVVILAVTWMIFFRT</sequence>
<dbReference type="AlphaFoldDB" id="A0A0A3Y1T8"/>
<dbReference type="STRING" id="375.BKD09_RS31725"/>
<dbReference type="EMBL" id="JRPN01000010">
    <property type="protein sequence ID" value="KGT79499.1"/>
    <property type="molecule type" value="Genomic_DNA"/>
</dbReference>
<keyword evidence="1" id="KW-1133">Transmembrane helix</keyword>
<evidence type="ECO:0000313" key="3">
    <source>
        <dbReference type="Proteomes" id="UP000030377"/>
    </source>
</evidence>
<accession>A0A0A3Y1T8</accession>
<name>A0A0A3Y1T8_BRAJP</name>
<keyword evidence="1" id="KW-0472">Membrane</keyword>
<evidence type="ECO:0000256" key="1">
    <source>
        <dbReference type="SAM" id="Phobius"/>
    </source>
</evidence>
<feature type="transmembrane region" description="Helical" evidence="1">
    <location>
        <begin position="26"/>
        <end position="49"/>
    </location>
</feature>
<dbReference type="RefSeq" id="WP_200889992.1">
    <property type="nucleotide sequence ID" value="NZ_JRPN01000010.1"/>
</dbReference>
<proteinExistence type="predicted"/>
<reference evidence="2 3" key="1">
    <citation type="submission" date="2014-09" db="EMBL/GenBank/DDBJ databases">
        <title>Draft genome of Bradyrhizobium japonicum Is-34.</title>
        <authorList>
            <person name="Tsurumaru H."/>
            <person name="Yamakawa T."/>
            <person name="Hashimoto S."/>
            <person name="Okizaki K."/>
            <person name="Kanesaki Y."/>
            <person name="Yoshikawa H."/>
            <person name="Yajima S."/>
        </authorList>
    </citation>
    <scope>NUCLEOTIDE SEQUENCE [LARGE SCALE GENOMIC DNA]</scope>
    <source>
        <strain evidence="2 3">Is-34</strain>
    </source>
</reference>
<protein>
    <submittedName>
        <fullName evidence="2">Uncharacterized protein</fullName>
    </submittedName>
</protein>
<dbReference type="Proteomes" id="UP000030377">
    <property type="component" value="Unassembled WGS sequence"/>
</dbReference>
<evidence type="ECO:0000313" key="2">
    <source>
        <dbReference type="EMBL" id="KGT79499.1"/>
    </source>
</evidence>
<comment type="caution">
    <text evidence="2">The sequence shown here is derived from an EMBL/GenBank/DDBJ whole genome shotgun (WGS) entry which is preliminary data.</text>
</comment>
<organism evidence="2 3">
    <name type="scientific">Bradyrhizobium japonicum</name>
    <dbReference type="NCBI Taxonomy" id="375"/>
    <lineage>
        <taxon>Bacteria</taxon>
        <taxon>Pseudomonadati</taxon>
        <taxon>Pseudomonadota</taxon>
        <taxon>Alphaproteobacteria</taxon>
        <taxon>Hyphomicrobiales</taxon>
        <taxon>Nitrobacteraceae</taxon>
        <taxon>Bradyrhizobium</taxon>
    </lineage>
</organism>
<keyword evidence="1" id="KW-0812">Transmembrane</keyword>
<gene>
    <name evidence="2" type="ORF">MA20_11400</name>
</gene>